<feature type="transmembrane region" description="Helical" evidence="4">
    <location>
        <begin position="171"/>
        <end position="197"/>
    </location>
</feature>
<dbReference type="PANTHER" id="PTHR43280:SF29">
    <property type="entry name" value="ARAC-FAMILY TRANSCRIPTIONAL REGULATOR"/>
    <property type="match status" value="1"/>
</dbReference>
<reference evidence="6" key="1">
    <citation type="submission" date="2023-07" db="EMBL/GenBank/DDBJ databases">
        <title>Sorghum-associated microbial communities from plants grown in Nebraska, USA.</title>
        <authorList>
            <person name="Schachtman D."/>
        </authorList>
    </citation>
    <scope>NUCLEOTIDE SEQUENCE</scope>
    <source>
        <strain evidence="6">DS2360</strain>
    </source>
</reference>
<dbReference type="RefSeq" id="WP_309948166.1">
    <property type="nucleotide sequence ID" value="NZ_JAVDQY010000006.1"/>
</dbReference>
<evidence type="ECO:0000256" key="3">
    <source>
        <dbReference type="ARBA" id="ARBA00023163"/>
    </source>
</evidence>
<name>A0AAE3YCP6_9FLAO</name>
<dbReference type="EMBL" id="JAVDQY010000006">
    <property type="protein sequence ID" value="MDR6528940.1"/>
    <property type="molecule type" value="Genomic_DNA"/>
</dbReference>
<feature type="transmembrane region" description="Helical" evidence="4">
    <location>
        <begin position="34"/>
        <end position="51"/>
    </location>
</feature>
<comment type="caution">
    <text evidence="6">The sequence shown here is derived from an EMBL/GenBank/DDBJ whole genome shotgun (WGS) entry which is preliminary data.</text>
</comment>
<dbReference type="SMART" id="SM00342">
    <property type="entry name" value="HTH_ARAC"/>
    <property type="match status" value="1"/>
</dbReference>
<dbReference type="AlphaFoldDB" id="A0AAE3YCP6"/>
<dbReference type="PROSITE" id="PS01124">
    <property type="entry name" value="HTH_ARAC_FAMILY_2"/>
    <property type="match status" value="1"/>
</dbReference>
<sequence>MIYTTLLNIAIFQGIVLGVVILKSSLFSSKSNKYLAYLLFALSMVLLNYVFEIEGTFKSYPLLRFLDYIEWIFLLPVFIFLFIINRIDDTIKNKQRAYLYYIPFIYSSTFVIIYHLNDILGIYKITDSGIFIINILMLIQLLFAFIIILFPPFYSYFMIRHLKDPQEKKWVITLLTTLYLLLSTWLITYMTGFFFGIDISSTMSGLALSATFIMHWTAYIGIYKYKLAKNKDAVYHFLNNDLVIIHPNLQAAESSITQENNTAEESRESITADNLYFQKLELLCKDEHIYTDSTLNREKVAEKLGISAGYVSQIVNTITGDNFAHYINQYRVEAVKEMISDPEYDNYNLLTMGLEAGFTSKTTFFKAFKKVTGQTPNEYKNTVK</sequence>
<evidence type="ECO:0000256" key="4">
    <source>
        <dbReference type="SAM" id="Phobius"/>
    </source>
</evidence>
<feature type="transmembrane region" description="Helical" evidence="4">
    <location>
        <begin position="6"/>
        <end position="22"/>
    </location>
</feature>
<feature type="transmembrane region" description="Helical" evidence="4">
    <location>
        <begin position="99"/>
        <end position="117"/>
    </location>
</feature>
<keyword evidence="4" id="KW-1133">Transmembrane helix</keyword>
<dbReference type="GO" id="GO:0043565">
    <property type="term" value="F:sequence-specific DNA binding"/>
    <property type="evidence" value="ECO:0007669"/>
    <property type="project" value="InterPro"/>
</dbReference>
<dbReference type="Proteomes" id="UP001184861">
    <property type="component" value="Unassembled WGS sequence"/>
</dbReference>
<dbReference type="InterPro" id="IPR018062">
    <property type="entry name" value="HTH_AraC-typ_CS"/>
</dbReference>
<dbReference type="InterPro" id="IPR009057">
    <property type="entry name" value="Homeodomain-like_sf"/>
</dbReference>
<dbReference type="Gene3D" id="1.10.10.60">
    <property type="entry name" value="Homeodomain-like"/>
    <property type="match status" value="2"/>
</dbReference>
<evidence type="ECO:0000256" key="2">
    <source>
        <dbReference type="ARBA" id="ARBA00023125"/>
    </source>
</evidence>
<keyword evidence="2 6" id="KW-0238">DNA-binding</keyword>
<feature type="transmembrane region" description="Helical" evidence="4">
    <location>
        <begin position="129"/>
        <end position="150"/>
    </location>
</feature>
<keyword evidence="1" id="KW-0805">Transcription regulation</keyword>
<dbReference type="PANTHER" id="PTHR43280">
    <property type="entry name" value="ARAC-FAMILY TRANSCRIPTIONAL REGULATOR"/>
    <property type="match status" value="1"/>
</dbReference>
<feature type="domain" description="HTH araC/xylS-type" evidence="5">
    <location>
        <begin position="286"/>
        <end position="382"/>
    </location>
</feature>
<organism evidence="6 7">
    <name type="scientific">Chryseobacterium rhizosphaerae</name>
    <dbReference type="NCBI Taxonomy" id="395937"/>
    <lineage>
        <taxon>Bacteria</taxon>
        <taxon>Pseudomonadati</taxon>
        <taxon>Bacteroidota</taxon>
        <taxon>Flavobacteriia</taxon>
        <taxon>Flavobacteriales</taxon>
        <taxon>Weeksellaceae</taxon>
        <taxon>Chryseobacterium group</taxon>
        <taxon>Chryseobacterium</taxon>
    </lineage>
</organism>
<gene>
    <name evidence="6" type="ORF">J2787_004379</name>
</gene>
<feature type="transmembrane region" description="Helical" evidence="4">
    <location>
        <begin position="203"/>
        <end position="222"/>
    </location>
</feature>
<evidence type="ECO:0000313" key="6">
    <source>
        <dbReference type="EMBL" id="MDR6528940.1"/>
    </source>
</evidence>
<accession>A0AAE3YCP6</accession>
<proteinExistence type="predicted"/>
<dbReference type="PROSITE" id="PS00041">
    <property type="entry name" value="HTH_ARAC_FAMILY_1"/>
    <property type="match status" value="1"/>
</dbReference>
<protein>
    <submittedName>
        <fullName evidence="6">AraC-like DNA-binding protein</fullName>
    </submittedName>
</protein>
<dbReference type="Pfam" id="PF12833">
    <property type="entry name" value="HTH_18"/>
    <property type="match status" value="1"/>
</dbReference>
<dbReference type="SUPFAM" id="SSF46689">
    <property type="entry name" value="Homeodomain-like"/>
    <property type="match status" value="1"/>
</dbReference>
<keyword evidence="3" id="KW-0804">Transcription</keyword>
<keyword evidence="4" id="KW-0472">Membrane</keyword>
<feature type="transmembrane region" description="Helical" evidence="4">
    <location>
        <begin position="71"/>
        <end position="87"/>
    </location>
</feature>
<dbReference type="GO" id="GO:0003700">
    <property type="term" value="F:DNA-binding transcription factor activity"/>
    <property type="evidence" value="ECO:0007669"/>
    <property type="project" value="InterPro"/>
</dbReference>
<keyword evidence="4" id="KW-0812">Transmembrane</keyword>
<evidence type="ECO:0000259" key="5">
    <source>
        <dbReference type="PROSITE" id="PS01124"/>
    </source>
</evidence>
<evidence type="ECO:0000313" key="7">
    <source>
        <dbReference type="Proteomes" id="UP001184861"/>
    </source>
</evidence>
<dbReference type="InterPro" id="IPR018060">
    <property type="entry name" value="HTH_AraC"/>
</dbReference>
<evidence type="ECO:0000256" key="1">
    <source>
        <dbReference type="ARBA" id="ARBA00023015"/>
    </source>
</evidence>